<feature type="transmembrane region" description="Helical" evidence="8">
    <location>
        <begin position="348"/>
        <end position="370"/>
    </location>
</feature>
<feature type="transmembrane region" description="Helical" evidence="8">
    <location>
        <begin position="21"/>
        <end position="41"/>
    </location>
</feature>
<dbReference type="InterPro" id="IPR020846">
    <property type="entry name" value="MFS_dom"/>
</dbReference>
<dbReference type="Pfam" id="PF12832">
    <property type="entry name" value="MFS_1_like"/>
    <property type="match status" value="1"/>
</dbReference>
<evidence type="ECO:0000256" key="2">
    <source>
        <dbReference type="ARBA" id="ARBA00022448"/>
    </source>
</evidence>
<keyword evidence="7 8" id="KW-0472">Membrane</keyword>
<feature type="transmembrane region" description="Helical" evidence="8">
    <location>
        <begin position="47"/>
        <end position="70"/>
    </location>
</feature>
<feature type="domain" description="Major facilitator superfamily (MFS) profile" evidence="9">
    <location>
        <begin position="212"/>
        <end position="410"/>
    </location>
</feature>
<protein>
    <submittedName>
        <fullName evidence="10">MFS transporter, PPP family, 3-phenylpropionic acid transporter</fullName>
    </submittedName>
</protein>
<dbReference type="PROSITE" id="PS50850">
    <property type="entry name" value="MFS"/>
    <property type="match status" value="1"/>
</dbReference>
<evidence type="ECO:0000256" key="8">
    <source>
        <dbReference type="SAM" id="Phobius"/>
    </source>
</evidence>
<feature type="transmembrane region" description="Helical" evidence="8">
    <location>
        <begin position="82"/>
        <end position="100"/>
    </location>
</feature>
<feature type="transmembrane region" description="Helical" evidence="8">
    <location>
        <begin position="225"/>
        <end position="250"/>
    </location>
</feature>
<comment type="subcellular location">
    <subcellularLocation>
        <location evidence="1">Cell inner membrane</location>
        <topology evidence="1">Multi-pass membrane protein</topology>
    </subcellularLocation>
</comment>
<evidence type="ECO:0000313" key="11">
    <source>
        <dbReference type="Proteomes" id="UP000183255"/>
    </source>
</evidence>
<organism evidence="10 11">
    <name type="scientific">Proteiniclasticum ruminis</name>
    <dbReference type="NCBI Taxonomy" id="398199"/>
    <lineage>
        <taxon>Bacteria</taxon>
        <taxon>Bacillati</taxon>
        <taxon>Bacillota</taxon>
        <taxon>Clostridia</taxon>
        <taxon>Eubacteriales</taxon>
        <taxon>Clostridiaceae</taxon>
        <taxon>Proteiniclasticum</taxon>
    </lineage>
</organism>
<feature type="transmembrane region" description="Helical" evidence="8">
    <location>
        <begin position="289"/>
        <end position="308"/>
    </location>
</feature>
<keyword evidence="4" id="KW-0997">Cell inner membrane</keyword>
<keyword evidence="5 8" id="KW-0812">Transmembrane</keyword>
<dbReference type="PANTHER" id="PTHR23522:SF10">
    <property type="entry name" value="3-PHENYLPROPIONIC ACID TRANSPORTER-RELATED"/>
    <property type="match status" value="1"/>
</dbReference>
<name>A0A1G8FU72_9CLOT</name>
<evidence type="ECO:0000256" key="6">
    <source>
        <dbReference type="ARBA" id="ARBA00022989"/>
    </source>
</evidence>
<dbReference type="InterPro" id="IPR024989">
    <property type="entry name" value="MFS_assoc_dom"/>
</dbReference>
<dbReference type="PANTHER" id="PTHR23522">
    <property type="entry name" value="BLL5896 PROTEIN"/>
    <property type="match status" value="1"/>
</dbReference>
<accession>A0A1G8FU72</accession>
<feature type="transmembrane region" description="Helical" evidence="8">
    <location>
        <begin position="137"/>
        <end position="159"/>
    </location>
</feature>
<evidence type="ECO:0000256" key="7">
    <source>
        <dbReference type="ARBA" id="ARBA00023136"/>
    </source>
</evidence>
<dbReference type="GO" id="GO:0015528">
    <property type="term" value="F:lactose:proton symporter activity"/>
    <property type="evidence" value="ECO:0007669"/>
    <property type="project" value="TreeGrafter"/>
</dbReference>
<proteinExistence type="predicted"/>
<reference evidence="10 11" key="1">
    <citation type="submission" date="2016-10" db="EMBL/GenBank/DDBJ databases">
        <authorList>
            <person name="de Groot N.N."/>
        </authorList>
    </citation>
    <scope>NUCLEOTIDE SEQUENCE [LARGE SCALE GENOMIC DNA]</scope>
    <source>
        <strain evidence="10 11">CGMCC 1.5058</strain>
    </source>
</reference>
<dbReference type="InterPro" id="IPR036259">
    <property type="entry name" value="MFS_trans_sf"/>
</dbReference>
<dbReference type="GO" id="GO:0030395">
    <property type="term" value="F:lactose binding"/>
    <property type="evidence" value="ECO:0007669"/>
    <property type="project" value="TreeGrafter"/>
</dbReference>
<dbReference type="SUPFAM" id="SSF103473">
    <property type="entry name" value="MFS general substrate transporter"/>
    <property type="match status" value="1"/>
</dbReference>
<keyword evidence="2" id="KW-0813">Transport</keyword>
<dbReference type="EMBL" id="FNDZ01000001">
    <property type="protein sequence ID" value="SDH85675.1"/>
    <property type="molecule type" value="Genomic_DNA"/>
</dbReference>
<dbReference type="Gene3D" id="1.20.1250.20">
    <property type="entry name" value="MFS general substrate transporter like domains"/>
    <property type="match status" value="2"/>
</dbReference>
<evidence type="ECO:0000256" key="1">
    <source>
        <dbReference type="ARBA" id="ARBA00004429"/>
    </source>
</evidence>
<evidence type="ECO:0000256" key="5">
    <source>
        <dbReference type="ARBA" id="ARBA00022692"/>
    </source>
</evidence>
<keyword evidence="6 8" id="KW-1133">Transmembrane helix</keyword>
<dbReference type="AlphaFoldDB" id="A0A1G8FU72"/>
<feature type="transmembrane region" description="Helical" evidence="8">
    <location>
        <begin position="376"/>
        <end position="398"/>
    </location>
</feature>
<keyword evidence="3" id="KW-1003">Cell membrane</keyword>
<gene>
    <name evidence="10" type="ORF">SAMN05421804_10138</name>
</gene>
<evidence type="ECO:0000256" key="4">
    <source>
        <dbReference type="ARBA" id="ARBA00022519"/>
    </source>
</evidence>
<dbReference type="Proteomes" id="UP000183255">
    <property type="component" value="Unassembled WGS sequence"/>
</dbReference>
<feature type="transmembrane region" description="Helical" evidence="8">
    <location>
        <begin position="262"/>
        <end position="282"/>
    </location>
</feature>
<dbReference type="GO" id="GO:0005886">
    <property type="term" value="C:plasma membrane"/>
    <property type="evidence" value="ECO:0007669"/>
    <property type="project" value="UniProtKB-SubCell"/>
</dbReference>
<evidence type="ECO:0000313" key="10">
    <source>
        <dbReference type="EMBL" id="SDH85675.1"/>
    </source>
</evidence>
<feature type="transmembrane region" description="Helical" evidence="8">
    <location>
        <begin position="314"/>
        <end position="336"/>
    </location>
</feature>
<feature type="transmembrane region" description="Helical" evidence="8">
    <location>
        <begin position="106"/>
        <end position="125"/>
    </location>
</feature>
<feature type="transmembrane region" description="Helical" evidence="8">
    <location>
        <begin position="171"/>
        <end position="190"/>
    </location>
</feature>
<evidence type="ECO:0000256" key="3">
    <source>
        <dbReference type="ARBA" id="ARBA00022475"/>
    </source>
</evidence>
<sequence length="410" mass="45631">MKYISKVNPSSRITAKYSFIHGSYWMAFGATYNFVTVYLLAKNYSSSAIGIIMAITNILSAILQPVVASYADQEKKYTLKSLMMIFLSLSTSFSILLYFTKASNSINAFVYFLLLLSMLTVHPLLNGLGMKYIEKGYGINFGFSRSMGSLTYAVMSVVLGNLVDKNGPELLPLYYFVLFFITTAATVLFLRSFPYPNDETAEEPKNQRVKQSLSLLEFTKMYSGFTLYLVGVIFIFICFNIINIYMIRIIESVGGSEKNMGTAFAIAAIVELPFMLTFSSLLRKFKIETLLIVSAWAFTAKVLLTFFAESLLVIYIAQGFQMFSYALFIPGSIYYVTTSLHKSHMLKGQAYTTSATTVGAVLGSLIGGYLLSFTTIRTMLAVGFIVSIIGTLLMILGIRKATLCSQEKLM</sequence>
<evidence type="ECO:0000259" key="9">
    <source>
        <dbReference type="PROSITE" id="PS50850"/>
    </source>
</evidence>